<comment type="caution">
    <text evidence="2">The sequence shown here is derived from an EMBL/GenBank/DDBJ whole genome shotgun (WGS) entry which is preliminary data.</text>
</comment>
<gene>
    <name evidence="2" type="ORF">BJP25_11315</name>
</gene>
<reference evidence="2 3" key="1">
    <citation type="submission" date="2016-10" db="EMBL/GenBank/DDBJ databases">
        <title>The Draft Genome Sequence of Actinokineospora bangkokensis 44EHWT reveals the biosynthetic pathway of antifungal compounds Thailandins with unusual extender unit butylmalonyl-CoA.</title>
        <authorList>
            <person name="Greule A."/>
            <person name="Intra B."/>
            <person name="Flemming S."/>
            <person name="Rommel M.G."/>
            <person name="Panbangred W."/>
            <person name="Bechthold A."/>
        </authorList>
    </citation>
    <scope>NUCLEOTIDE SEQUENCE [LARGE SCALE GENOMIC DNA]</scope>
    <source>
        <strain evidence="2 3">44EHW</strain>
    </source>
</reference>
<name>A0A1Q9LQP9_9PSEU</name>
<sequence>MYQYDAFISYQRGSRAGEWVKTHFEPRLRALLDENSLHEVRVFTVDSGRSGGRWPDDLRHALLHAKVLIPVCTPKYFTNEWCKAEWASMEGREQLLGLGVNDPRGLIHPVVFGDGDLYPDWASRRHMTSFKDYAHPEPQFANSQGYFDFVKLMLTFVEDLVIALDDVPPWEDGWPIHTPDVEPLGPSPLPRL</sequence>
<proteinExistence type="predicted"/>
<dbReference type="AlphaFoldDB" id="A0A1Q9LQP9"/>
<dbReference type="PROSITE" id="PS50104">
    <property type="entry name" value="TIR"/>
    <property type="match status" value="1"/>
</dbReference>
<evidence type="ECO:0000313" key="3">
    <source>
        <dbReference type="Proteomes" id="UP000186040"/>
    </source>
</evidence>
<keyword evidence="3" id="KW-1185">Reference proteome</keyword>
<dbReference type="RefSeq" id="WP_075973730.1">
    <property type="nucleotide sequence ID" value="NZ_MKQR01000007.1"/>
</dbReference>
<dbReference type="OrthoDB" id="9150238at2"/>
<dbReference type="STRING" id="1193682.BJP25_11315"/>
<dbReference type="GO" id="GO:0007165">
    <property type="term" value="P:signal transduction"/>
    <property type="evidence" value="ECO:0007669"/>
    <property type="project" value="InterPro"/>
</dbReference>
<dbReference type="InterPro" id="IPR035897">
    <property type="entry name" value="Toll_tir_struct_dom_sf"/>
</dbReference>
<dbReference type="EMBL" id="MKQR01000007">
    <property type="protein sequence ID" value="OLR94348.1"/>
    <property type="molecule type" value="Genomic_DNA"/>
</dbReference>
<evidence type="ECO:0000313" key="2">
    <source>
        <dbReference type="EMBL" id="OLR94348.1"/>
    </source>
</evidence>
<dbReference type="SUPFAM" id="SSF52200">
    <property type="entry name" value="Toll/Interleukin receptor TIR domain"/>
    <property type="match status" value="1"/>
</dbReference>
<accession>A0A1Q9LQP9</accession>
<evidence type="ECO:0000259" key="1">
    <source>
        <dbReference type="PROSITE" id="PS50104"/>
    </source>
</evidence>
<protein>
    <recommendedName>
        <fullName evidence="1">TIR domain-containing protein</fullName>
    </recommendedName>
</protein>
<dbReference type="Pfam" id="PF13676">
    <property type="entry name" value="TIR_2"/>
    <property type="match status" value="1"/>
</dbReference>
<dbReference type="InterPro" id="IPR000157">
    <property type="entry name" value="TIR_dom"/>
</dbReference>
<dbReference type="Proteomes" id="UP000186040">
    <property type="component" value="Unassembled WGS sequence"/>
</dbReference>
<dbReference type="Gene3D" id="3.40.50.10140">
    <property type="entry name" value="Toll/interleukin-1 receptor homology (TIR) domain"/>
    <property type="match status" value="1"/>
</dbReference>
<organism evidence="2 3">
    <name type="scientific">Actinokineospora bangkokensis</name>
    <dbReference type="NCBI Taxonomy" id="1193682"/>
    <lineage>
        <taxon>Bacteria</taxon>
        <taxon>Bacillati</taxon>
        <taxon>Actinomycetota</taxon>
        <taxon>Actinomycetes</taxon>
        <taxon>Pseudonocardiales</taxon>
        <taxon>Pseudonocardiaceae</taxon>
        <taxon>Actinokineospora</taxon>
    </lineage>
</organism>
<feature type="domain" description="TIR" evidence="1">
    <location>
        <begin position="2"/>
        <end position="153"/>
    </location>
</feature>